<evidence type="ECO:0000313" key="2">
    <source>
        <dbReference type="EMBL" id="SBW09754.1"/>
    </source>
</evidence>
<evidence type="ECO:0000259" key="1">
    <source>
        <dbReference type="Pfam" id="PF13007"/>
    </source>
</evidence>
<proteinExistence type="predicted"/>
<dbReference type="AlphaFoldDB" id="A0A212KDC3"/>
<dbReference type="Pfam" id="PF13007">
    <property type="entry name" value="LZ_Tnp_IS66"/>
    <property type="match status" value="1"/>
</dbReference>
<accession>A0A212KDC3</accession>
<name>A0A212KDC3_9PROT</name>
<feature type="domain" description="Transposase TnpC homeodomain" evidence="1">
    <location>
        <begin position="44"/>
        <end position="79"/>
    </location>
</feature>
<gene>
    <name evidence="2" type="ORF">KL86APRO_12666</name>
</gene>
<protein>
    <submittedName>
        <fullName evidence="2">Transposase</fullName>
    </submittedName>
</protein>
<organism evidence="2">
    <name type="scientific">uncultured Alphaproteobacteria bacterium</name>
    <dbReference type="NCBI Taxonomy" id="91750"/>
    <lineage>
        <taxon>Bacteria</taxon>
        <taxon>Pseudomonadati</taxon>
        <taxon>Pseudomonadota</taxon>
        <taxon>Alphaproteobacteria</taxon>
        <taxon>environmental samples</taxon>
    </lineage>
</organism>
<dbReference type="EMBL" id="FLUO01000001">
    <property type="protein sequence ID" value="SBW09754.1"/>
    <property type="molecule type" value="Genomic_DNA"/>
</dbReference>
<reference evidence="2" key="1">
    <citation type="submission" date="2016-04" db="EMBL/GenBank/DDBJ databases">
        <authorList>
            <person name="Evans L.H."/>
            <person name="Alamgir A."/>
            <person name="Owens N."/>
            <person name="Weber N.D."/>
            <person name="Virtaneva K."/>
            <person name="Barbian K."/>
            <person name="Babar A."/>
            <person name="Rosenke K."/>
        </authorList>
    </citation>
    <scope>NUCLEOTIDE SEQUENCE</scope>
    <source>
        <strain evidence="2">86</strain>
    </source>
</reference>
<sequence>MLEPTAHTPDDPETLHRIIADLSGRLAVAEAGLVAKALEIETMKVQLARLRHQQFGRSSEKLTRQIEQLELGREDLEAD</sequence>
<dbReference type="InterPro" id="IPR024463">
    <property type="entry name" value="Transposase_TnpC_homeodom"/>
</dbReference>